<dbReference type="InterPro" id="IPR032774">
    <property type="entry name" value="WG_beta_rep"/>
</dbReference>
<dbReference type="PANTHER" id="PTHR37841">
    <property type="entry name" value="GLR2918 PROTEIN"/>
    <property type="match status" value="1"/>
</dbReference>
<dbReference type="Pfam" id="PF07603">
    <property type="entry name" value="Lcl_C"/>
    <property type="match status" value="1"/>
</dbReference>
<dbReference type="Pfam" id="PF14903">
    <property type="entry name" value="WG_beta_rep"/>
    <property type="match status" value="7"/>
</dbReference>
<feature type="domain" description="Lcl C-terminal" evidence="1">
    <location>
        <begin position="693"/>
        <end position="776"/>
    </location>
</feature>
<accession>A0ABX8JK14</accession>
<name>A0ABX8JK14_9BACT</name>
<organism evidence="2 3">
    <name type="scientific">Geomonas diazotrophica</name>
    <dbReference type="NCBI Taxonomy" id="2843197"/>
    <lineage>
        <taxon>Bacteria</taxon>
        <taxon>Pseudomonadati</taxon>
        <taxon>Thermodesulfobacteriota</taxon>
        <taxon>Desulfuromonadia</taxon>
        <taxon>Geobacterales</taxon>
        <taxon>Geobacteraceae</taxon>
        <taxon>Geomonas</taxon>
    </lineage>
</organism>
<dbReference type="PANTHER" id="PTHR37841:SF1">
    <property type="entry name" value="DUF3298 DOMAIN-CONTAINING PROTEIN"/>
    <property type="match status" value="1"/>
</dbReference>
<reference evidence="2 3" key="1">
    <citation type="submission" date="2021-06" db="EMBL/GenBank/DDBJ databases">
        <title>Gemonas diversity in paddy soil.</title>
        <authorList>
            <person name="Liu G."/>
        </authorList>
    </citation>
    <scope>NUCLEOTIDE SEQUENCE [LARGE SCALE GENOMIC DNA]</scope>
    <source>
        <strain evidence="2 3">RG29</strain>
    </source>
</reference>
<evidence type="ECO:0000313" key="2">
    <source>
        <dbReference type="EMBL" id="QWV98643.1"/>
    </source>
</evidence>
<proteinExistence type="predicted"/>
<sequence length="824" mass="92869">MALLKFLAHFCPVFAAFLFIHVIDGYGAMYDNSNRFPVRVGDRYGYANMLGNVVIEPNYKVAYEFHDGEAFVSKDGLVYEIIDSAGEVIARDINIPIDFEPGIYSDGIAAIPVKNTSIYKLPCAIVDYVDLKGAQKFSATMCRTVNNFVNGYLIATDDNDYNRVYFIDKTGARVNNQSYDGARNFSEGKAAVKVNGKWGFIDEKGNVISDYKYEDVTDFSDGKAGVKLKGKWGYIDTEGKTTIEFKYSMVGLFYRGIAPASLDGEKFGLIDLGGRFVLNPIYDHMFGFFNGMSVVSNNGFYGYINTDGKAVVPLKYAFAEDFRNSLARTVNADGTSNFISKNGAVVFKESAVGTNFTVVDSSNKIMYSTSKIIPDYQKAIKRMKQTNRFNVISGFSDGLAIISININNKPKYGYINTKFKHVLDPVYDKATKFVDGTAYVEFGAFRGCINKRGEFIFLICPKYQVGSSSAYYDVGITEDAINGSQRQAHYYFEINGRLIENKVLIGPQGQMSPLVEVATTETDDLVVSKHDNKYGFVDKERHVIVPFVYENATNFSEGLASVVINKKLHFINKKGEVVINTDIRYDYENYIMPMFVGGVAMISFKDGFQYINRSGNHISDKIFTVASDFSDGFAKVRFKNTYNFLNSSGELVFSVDRNHNKHKNNVNPNSTKKFYSSGKSISSNIVLSSTSLAVTDRSIGLMWARDAYIGRKSMTLSEALRFVGNLNYGGYTDWRLPTPEELSRIIYITSYHLKTKDTKYKLYNIKDGMYWTFYDDGDVTTYSEVEAYNIEYYNPSSNFIFPAFKSTNMYVEKDCYFIPVRDMK</sequence>
<evidence type="ECO:0000313" key="3">
    <source>
        <dbReference type="Proteomes" id="UP000683493"/>
    </source>
</evidence>
<keyword evidence="3" id="KW-1185">Reference proteome</keyword>
<evidence type="ECO:0000259" key="1">
    <source>
        <dbReference type="Pfam" id="PF07603"/>
    </source>
</evidence>
<protein>
    <submittedName>
        <fullName evidence="2">WG repeat-containing protein</fullName>
    </submittedName>
</protein>
<dbReference type="EMBL" id="CP076724">
    <property type="protein sequence ID" value="QWV98643.1"/>
    <property type="molecule type" value="Genomic_DNA"/>
</dbReference>
<dbReference type="InterPro" id="IPR011460">
    <property type="entry name" value="Lcl_C"/>
</dbReference>
<gene>
    <name evidence="2" type="ORF">KP005_04975</name>
</gene>
<dbReference type="Proteomes" id="UP000683493">
    <property type="component" value="Chromosome"/>
</dbReference>